<name>A0A8S3UM17_MYTED</name>
<keyword evidence="4" id="KW-0521">NADP</keyword>
<dbReference type="GO" id="GO:0004499">
    <property type="term" value="F:N,N-dimethylaniline monooxygenase activity"/>
    <property type="evidence" value="ECO:0007669"/>
    <property type="project" value="InterPro"/>
</dbReference>
<evidence type="ECO:0000256" key="1">
    <source>
        <dbReference type="ARBA" id="ARBA00009183"/>
    </source>
</evidence>
<dbReference type="InterPro" id="IPR036188">
    <property type="entry name" value="FAD/NAD-bd_sf"/>
</dbReference>
<dbReference type="Gene3D" id="3.50.50.60">
    <property type="entry name" value="FAD/NAD(P)-binding domain"/>
    <property type="match status" value="1"/>
</dbReference>
<dbReference type="PRINTS" id="PR00370">
    <property type="entry name" value="FMOXYGENASE"/>
</dbReference>
<evidence type="ECO:0000313" key="7">
    <source>
        <dbReference type="EMBL" id="CAG2242230.1"/>
    </source>
</evidence>
<organism evidence="7 8">
    <name type="scientific">Mytilus edulis</name>
    <name type="common">Blue mussel</name>
    <dbReference type="NCBI Taxonomy" id="6550"/>
    <lineage>
        <taxon>Eukaryota</taxon>
        <taxon>Metazoa</taxon>
        <taxon>Spiralia</taxon>
        <taxon>Lophotrochozoa</taxon>
        <taxon>Mollusca</taxon>
        <taxon>Bivalvia</taxon>
        <taxon>Autobranchia</taxon>
        <taxon>Pteriomorphia</taxon>
        <taxon>Mytilida</taxon>
        <taxon>Mytiloidea</taxon>
        <taxon>Mytilidae</taxon>
        <taxon>Mytilinae</taxon>
        <taxon>Mytilus</taxon>
    </lineage>
</organism>
<evidence type="ECO:0000256" key="3">
    <source>
        <dbReference type="ARBA" id="ARBA00022827"/>
    </source>
</evidence>
<keyword evidence="8" id="KW-1185">Reference proteome</keyword>
<evidence type="ECO:0000256" key="6">
    <source>
        <dbReference type="RuleBase" id="RU361177"/>
    </source>
</evidence>
<dbReference type="AlphaFoldDB" id="A0A8S3UM17"/>
<dbReference type="PANTHER" id="PTHR23023">
    <property type="entry name" value="DIMETHYLANILINE MONOOXYGENASE"/>
    <property type="match status" value="1"/>
</dbReference>
<dbReference type="GO" id="GO:0050660">
    <property type="term" value="F:flavin adenine dinucleotide binding"/>
    <property type="evidence" value="ECO:0007669"/>
    <property type="project" value="InterPro"/>
</dbReference>
<keyword evidence="2 6" id="KW-0285">Flavoprotein</keyword>
<keyword evidence="3 6" id="KW-0274">FAD</keyword>
<proteinExistence type="inferred from homology"/>
<dbReference type="InterPro" id="IPR000960">
    <property type="entry name" value="Flavin_mOase"/>
</dbReference>
<dbReference type="Pfam" id="PF00743">
    <property type="entry name" value="FMO-like"/>
    <property type="match status" value="2"/>
</dbReference>
<evidence type="ECO:0000313" key="8">
    <source>
        <dbReference type="Proteomes" id="UP000683360"/>
    </source>
</evidence>
<dbReference type="EC" id="1.-.-.-" evidence="6"/>
<dbReference type="Proteomes" id="UP000683360">
    <property type="component" value="Unassembled WGS sequence"/>
</dbReference>
<comment type="caution">
    <text evidence="7">The sequence shown here is derived from an EMBL/GenBank/DDBJ whole genome shotgun (WGS) entry which is preliminary data.</text>
</comment>
<comment type="cofactor">
    <cofactor evidence="6">
        <name>FAD</name>
        <dbReference type="ChEBI" id="CHEBI:57692"/>
    </cofactor>
</comment>
<protein>
    <recommendedName>
        <fullName evidence="6">Flavin-containing monooxygenase</fullName>
        <ecNumber evidence="6">1.-.-.-</ecNumber>
    </recommendedName>
</protein>
<dbReference type="SUPFAM" id="SSF51905">
    <property type="entry name" value="FAD/NAD(P)-binding domain"/>
    <property type="match status" value="1"/>
</dbReference>
<evidence type="ECO:0000256" key="2">
    <source>
        <dbReference type="ARBA" id="ARBA00022630"/>
    </source>
</evidence>
<comment type="similarity">
    <text evidence="1 6">Belongs to the FMO family.</text>
</comment>
<dbReference type="InterPro" id="IPR020946">
    <property type="entry name" value="Flavin_mOase-like"/>
</dbReference>
<keyword evidence="5 6" id="KW-0560">Oxidoreductase</keyword>
<dbReference type="OrthoDB" id="6091880at2759"/>
<dbReference type="EMBL" id="CAJPWZ010002637">
    <property type="protein sequence ID" value="CAG2242230.1"/>
    <property type="molecule type" value="Genomic_DNA"/>
</dbReference>
<dbReference type="InterPro" id="IPR050346">
    <property type="entry name" value="FMO-like"/>
</dbReference>
<reference evidence="7" key="1">
    <citation type="submission" date="2021-03" db="EMBL/GenBank/DDBJ databases">
        <authorList>
            <person name="Bekaert M."/>
        </authorList>
    </citation>
    <scope>NUCLEOTIDE SEQUENCE</scope>
</reference>
<keyword evidence="6" id="KW-0503">Monooxygenase</keyword>
<evidence type="ECO:0000256" key="4">
    <source>
        <dbReference type="ARBA" id="ARBA00022857"/>
    </source>
</evidence>
<gene>
    <name evidence="7" type="ORF">MEDL_54424</name>
</gene>
<evidence type="ECO:0000256" key="5">
    <source>
        <dbReference type="ARBA" id="ARBA00023002"/>
    </source>
</evidence>
<sequence>MDEKKIAVIGAGIMGISALRRLSENKRFLLTCFERNCDLGGLWVYTDQTENDVYGRKINSAMYSNLQTNLPKQLMQLEGFPMDEECPSFPTHTDVLAYIRKVADQCDIRKYIKFNTEVQLVKPNDNHVEEFDAVIVCNGNCSIPNYPMIDNEKEFGGLVIHSIRYRRPELFAGLNVAVLGASHSGMDISHDISKHAKTVYLCHRGSKLPTLLPANVIEKTSGFKRFTSSSIILDDNDVIQIDAVI</sequence>
<accession>A0A8S3UM17</accession>
<dbReference type="GO" id="GO:0050661">
    <property type="term" value="F:NADP binding"/>
    <property type="evidence" value="ECO:0007669"/>
    <property type="project" value="InterPro"/>
</dbReference>